<dbReference type="PROSITE" id="PS01047">
    <property type="entry name" value="HMA_1"/>
    <property type="match status" value="1"/>
</dbReference>
<accession>A0A420WRU4</accession>
<reference evidence="3 4" key="1">
    <citation type="submission" date="2018-10" db="EMBL/GenBank/DDBJ databases">
        <title>Comparative analysis of microorganisms from saline springs in Andes Mountain Range, Colombia.</title>
        <authorList>
            <person name="Rubin E."/>
        </authorList>
    </citation>
    <scope>NUCLEOTIDE SEQUENCE [LARGE SCALE GENOMIC DNA]</scope>
    <source>
        <strain evidence="3 4">USBA 36</strain>
    </source>
</reference>
<evidence type="ECO:0000259" key="2">
    <source>
        <dbReference type="PROSITE" id="PS50846"/>
    </source>
</evidence>
<comment type="caution">
    <text evidence="3">The sequence shown here is derived from an EMBL/GenBank/DDBJ whole genome shotgun (WGS) entry which is preliminary data.</text>
</comment>
<dbReference type="InterPro" id="IPR017969">
    <property type="entry name" value="Heavy-metal-associated_CS"/>
</dbReference>
<dbReference type="Proteomes" id="UP000277424">
    <property type="component" value="Unassembled WGS sequence"/>
</dbReference>
<dbReference type="SUPFAM" id="SSF55008">
    <property type="entry name" value="HMA, heavy metal-associated domain"/>
    <property type="match status" value="1"/>
</dbReference>
<gene>
    <name evidence="3" type="ORF">BCL74_1500</name>
</gene>
<dbReference type="Pfam" id="PF00403">
    <property type="entry name" value="HMA"/>
    <property type="match status" value="1"/>
</dbReference>
<dbReference type="OrthoDB" id="9801832at2"/>
<keyword evidence="1" id="KW-0479">Metal-binding</keyword>
<evidence type="ECO:0000256" key="1">
    <source>
        <dbReference type="ARBA" id="ARBA00022723"/>
    </source>
</evidence>
<dbReference type="RefSeq" id="WP_008943517.1">
    <property type="nucleotide sequence ID" value="NZ_RBIG01000001.1"/>
</dbReference>
<feature type="domain" description="HMA" evidence="2">
    <location>
        <begin position="1"/>
        <end position="62"/>
    </location>
</feature>
<organism evidence="3 4">
    <name type="scientific">Oceanibaculum indicum</name>
    <dbReference type="NCBI Taxonomy" id="526216"/>
    <lineage>
        <taxon>Bacteria</taxon>
        <taxon>Pseudomonadati</taxon>
        <taxon>Pseudomonadota</taxon>
        <taxon>Alphaproteobacteria</taxon>
        <taxon>Rhodospirillales</taxon>
        <taxon>Oceanibaculaceae</taxon>
        <taxon>Oceanibaculum</taxon>
    </lineage>
</organism>
<dbReference type="PROSITE" id="PS50846">
    <property type="entry name" value="HMA_2"/>
    <property type="match status" value="1"/>
</dbReference>
<dbReference type="CDD" id="cd00371">
    <property type="entry name" value="HMA"/>
    <property type="match status" value="1"/>
</dbReference>
<evidence type="ECO:0000313" key="4">
    <source>
        <dbReference type="Proteomes" id="UP000277424"/>
    </source>
</evidence>
<evidence type="ECO:0000313" key="3">
    <source>
        <dbReference type="EMBL" id="RKQ73709.1"/>
    </source>
</evidence>
<dbReference type="InterPro" id="IPR006121">
    <property type="entry name" value="HMA_dom"/>
</dbReference>
<proteinExistence type="predicted"/>
<dbReference type="Gene3D" id="3.30.70.100">
    <property type="match status" value="1"/>
</dbReference>
<protein>
    <submittedName>
        <fullName evidence="3">Copper chaperone</fullName>
    </submittedName>
</protein>
<name>A0A420WRU4_9PROT</name>
<dbReference type="AlphaFoldDB" id="A0A420WRU4"/>
<dbReference type="InterPro" id="IPR036163">
    <property type="entry name" value="HMA_dom_sf"/>
</dbReference>
<dbReference type="EMBL" id="RBIG01000001">
    <property type="protein sequence ID" value="RKQ73709.1"/>
    <property type="molecule type" value="Genomic_DNA"/>
</dbReference>
<sequence length="68" mass="6846">MALFKVTGMSCGHCVKAVENAVHEAAPQATVSVDLAAGTVRTDGIAPDAAKAAIEEAGYEVTDTLEAA</sequence>
<dbReference type="GO" id="GO:0046872">
    <property type="term" value="F:metal ion binding"/>
    <property type="evidence" value="ECO:0007669"/>
    <property type="project" value="UniProtKB-KW"/>
</dbReference>